<keyword evidence="5" id="KW-1185">Reference proteome</keyword>
<dbReference type="Proteomes" id="UP000824219">
    <property type="component" value="Linkage Group LG11"/>
</dbReference>
<dbReference type="EMBL" id="JAHKSW010000011">
    <property type="protein sequence ID" value="KAG7326867.1"/>
    <property type="molecule type" value="Genomic_DNA"/>
</dbReference>
<feature type="region of interest" description="Disordered" evidence="1">
    <location>
        <begin position="303"/>
        <end position="366"/>
    </location>
</feature>
<dbReference type="PROSITE" id="PS51746">
    <property type="entry name" value="PPM_2"/>
    <property type="match status" value="1"/>
</dbReference>
<dbReference type="OrthoDB" id="6474464at2759"/>
<dbReference type="Pfam" id="PF04724">
    <property type="entry name" value="Glyco_transf_17"/>
    <property type="match status" value="1"/>
</dbReference>
<sequence>TNRALLCKYTSDRQNQVIQIGRAHTTDNEDELARLAQLGLDPNRLRQTGTITGQSSLRRIGDYKVKFSYTDIDVLSAAKSKPIVAEPEIHGGQSLDGVTGFLLLMSEGLIKALEAAHGPEQANQEMVAMVSAELAQQGNVEAAAQSVVERVKRLHHDAYARQRAVQCSRHEDMTLLIRTINYPLSDGSLTPTQGGRIYPVSVPYSNSQSTSKTSVTLSLVMPAQGTLTNGTNTASTLEGGTPTPGQSPTATLQSNTHTQSSSSSSGDGSLFRQRASQAAQPDETGRVPPYVDFTQFYQMWSTEHSEGTRGPGPHDLRREASPGLRRRRAVARGRRVHARLSVKRPPQAAGSLALSRGGSGGRPPSQISLEFERKACHCVLITETAKFNRAGSKTKAGSSSLLAFSESLETPKPGDGYHFQDPMNAAELSPSTCRHCELSETVPQIVGLYPDLLRCLLAVCLTPFLGVKQHHVETGEQHGHRVTDSADTNYNSKAEKPRRMKMRRHRVFLLCTVGLCVISFLHYYKALHYVSLLRELTAPYPNIKSFIMVTGFFWKEKATPLSSASPEEAPPPVLRPSETRHRPQEGTRGIGAGVELNIAGEPRAPQPWVRPEEPQHKDPAPKKEDKTNMWQPSSAVGQRVDLVRSNTPSVVLKKQKTQRASTPDPIMFLGDLHKRHVILQEDNTPYFVRTKAGALCFRQGTEIVPPRDDSGAVKGKPTVAGVLHRNILQVPEDSNARAKLVEDSSPTRVKPKRGKRLVKCVCRSGWHGPYCGVPTMVYHSNLPTKERLTPREKPRRVINAININHEFDLLHARFHELVDAVDLFLVCESNFTAYGERRPLSFLHLLLNGTYDYMRHKILYVFLDHFPDGGRQDGWIADDYLRTFLTRNGMGRVRGARPDDVFLINDADEIPAREGILFLKLFDGWTEPFAIHMRKSLYGFFWKQLGSLEVVSGCTVGMLKEVYENDGIRLRRREYYTMPNFRKYENDTGHILVQWSVGSPFHFAGWHCSWCFTPEGIHFKLVSAQNGDFPRWGDYEDKRDLNYIRELIRTGGWFDGSVQEYPPTDPKEHMYAPKYMLDNYENYRYLLDNPYVKQPALSGG</sequence>
<dbReference type="GO" id="GO:0003830">
    <property type="term" value="F:beta-1,4-mannosylglycoprotein 4-beta-N-acetylglucosaminyltransferase activity"/>
    <property type="evidence" value="ECO:0007669"/>
    <property type="project" value="InterPro"/>
</dbReference>
<dbReference type="SUPFAM" id="SSF81606">
    <property type="entry name" value="PP2C-like"/>
    <property type="match status" value="1"/>
</dbReference>
<feature type="compositionally biased region" description="Low complexity" evidence="1">
    <location>
        <begin position="260"/>
        <end position="269"/>
    </location>
</feature>
<feature type="compositionally biased region" description="Basic and acidic residues" evidence="1">
    <location>
        <begin position="610"/>
        <end position="627"/>
    </location>
</feature>
<evidence type="ECO:0000256" key="2">
    <source>
        <dbReference type="SAM" id="Phobius"/>
    </source>
</evidence>
<feature type="non-terminal residue" evidence="4">
    <location>
        <position position="1"/>
    </location>
</feature>
<dbReference type="Gene3D" id="3.60.40.10">
    <property type="entry name" value="PPM-type phosphatase domain"/>
    <property type="match status" value="1"/>
</dbReference>
<evidence type="ECO:0000259" key="3">
    <source>
        <dbReference type="PROSITE" id="PS51746"/>
    </source>
</evidence>
<feature type="region of interest" description="Disordered" evidence="1">
    <location>
        <begin position="226"/>
        <end position="289"/>
    </location>
</feature>
<dbReference type="GO" id="GO:0006044">
    <property type="term" value="P:N-acetylglucosamine metabolic process"/>
    <property type="evidence" value="ECO:0007669"/>
    <property type="project" value="TreeGrafter"/>
</dbReference>
<name>A0A9D3NTX4_9TELE</name>
<organism evidence="4 5">
    <name type="scientific">Hemibagrus wyckioides</name>
    <dbReference type="NCBI Taxonomy" id="337641"/>
    <lineage>
        <taxon>Eukaryota</taxon>
        <taxon>Metazoa</taxon>
        <taxon>Chordata</taxon>
        <taxon>Craniata</taxon>
        <taxon>Vertebrata</taxon>
        <taxon>Euteleostomi</taxon>
        <taxon>Actinopterygii</taxon>
        <taxon>Neopterygii</taxon>
        <taxon>Teleostei</taxon>
        <taxon>Ostariophysi</taxon>
        <taxon>Siluriformes</taxon>
        <taxon>Bagridae</taxon>
        <taxon>Hemibagrus</taxon>
    </lineage>
</organism>
<dbReference type="Pfam" id="PF00481">
    <property type="entry name" value="PP2C"/>
    <property type="match status" value="1"/>
</dbReference>
<dbReference type="InterPro" id="IPR001932">
    <property type="entry name" value="PPM-type_phosphatase-like_dom"/>
</dbReference>
<feature type="region of interest" description="Disordered" evidence="1">
    <location>
        <begin position="476"/>
        <end position="497"/>
    </location>
</feature>
<proteinExistence type="predicted"/>
<gene>
    <name evidence="4" type="ORF">KOW79_010268</name>
</gene>
<protein>
    <recommendedName>
        <fullName evidence="3">PPM-type phosphatase domain-containing protein</fullName>
    </recommendedName>
</protein>
<feature type="domain" description="PPM-type phosphatase" evidence="3">
    <location>
        <begin position="1"/>
        <end position="180"/>
    </location>
</feature>
<reference evidence="4 5" key="1">
    <citation type="submission" date="2021-06" db="EMBL/GenBank/DDBJ databases">
        <title>Chromosome-level genome assembly of the red-tail catfish (Hemibagrus wyckioides).</title>
        <authorList>
            <person name="Shao F."/>
        </authorList>
    </citation>
    <scope>NUCLEOTIDE SEQUENCE [LARGE SCALE GENOMIC DNA]</scope>
    <source>
        <strain evidence="4">EC202008001</strain>
        <tissue evidence="4">Blood</tissue>
    </source>
</reference>
<keyword evidence="2" id="KW-0472">Membrane</keyword>
<feature type="compositionally biased region" description="Basic residues" evidence="1">
    <location>
        <begin position="324"/>
        <end position="342"/>
    </location>
</feature>
<dbReference type="PANTHER" id="PTHR12224:SF0">
    <property type="entry name" value="BETA-1,4-MANNOSYL-GLYCOPROTEIN 4-BETA-N-ACETYLGLUCOSAMINYLTRANSFERASE"/>
    <property type="match status" value="1"/>
</dbReference>
<keyword evidence="2" id="KW-0812">Transmembrane</keyword>
<feature type="compositionally biased region" description="Polar residues" evidence="1">
    <location>
        <begin position="226"/>
        <end position="259"/>
    </location>
</feature>
<dbReference type="PANTHER" id="PTHR12224">
    <property type="entry name" value="BETA-1,4-MANNOSYL-GLYCOPROTEIN BETA-1,4-N-ACETYLGLUCOSAMINYL-TRANSFERASE"/>
    <property type="match status" value="1"/>
</dbReference>
<accession>A0A9D3NTX4</accession>
<dbReference type="GO" id="GO:0016020">
    <property type="term" value="C:membrane"/>
    <property type="evidence" value="ECO:0007669"/>
    <property type="project" value="InterPro"/>
</dbReference>
<dbReference type="AlphaFoldDB" id="A0A9D3NTX4"/>
<evidence type="ECO:0000256" key="1">
    <source>
        <dbReference type="SAM" id="MobiDB-lite"/>
    </source>
</evidence>
<evidence type="ECO:0000313" key="5">
    <source>
        <dbReference type="Proteomes" id="UP000824219"/>
    </source>
</evidence>
<dbReference type="InterPro" id="IPR036457">
    <property type="entry name" value="PPM-type-like_dom_sf"/>
</dbReference>
<keyword evidence="2" id="KW-1133">Transmembrane helix</keyword>
<feature type="compositionally biased region" description="Basic and acidic residues" evidence="1">
    <location>
        <begin position="303"/>
        <end position="320"/>
    </location>
</feature>
<feature type="transmembrane region" description="Helical" evidence="2">
    <location>
        <begin position="507"/>
        <end position="524"/>
    </location>
</feature>
<comment type="caution">
    <text evidence="4">The sequence shown here is derived from an EMBL/GenBank/DDBJ whole genome shotgun (WGS) entry which is preliminary data.</text>
</comment>
<feature type="region of interest" description="Disordered" evidence="1">
    <location>
        <begin position="560"/>
        <end position="638"/>
    </location>
</feature>
<evidence type="ECO:0000313" key="4">
    <source>
        <dbReference type="EMBL" id="KAG7326867.1"/>
    </source>
</evidence>
<dbReference type="InterPro" id="IPR006813">
    <property type="entry name" value="Glyco_trans_17"/>
</dbReference>